<proteinExistence type="predicted"/>
<sequence length="320" mass="35658">MLILLIIAGVIAVVVLFLAVLTVVHQTRSSSEYERLEAPGEVVEVAGHKMHVYLEGEHANENAPLLVFLVGSSDPFPVFTFRPLYSKLSKTHRIALVERPGFGYSEETDQPRDVDRILSETRTALSLVGEGDRQYILLPHSAAGLEALYWAHRYPDEIAGILGLDMAVPQAVSASKINPFVLKLVKLLAFIGVHRLSGVAMMNGIVDLSAIEKDLSVHDKEQMKLLFNTTMYKNVDKETPEYLKAAQLIEEQGILNKPMILFYSGKFEMMGSKPGSWLKHKKQFALEHNVPLIHIDAGHLLMSEKPELIAQQAYDFMAAL</sequence>
<dbReference type="Proteomes" id="UP000013783">
    <property type="component" value="Unassembled WGS sequence"/>
</dbReference>
<evidence type="ECO:0000313" key="4">
    <source>
        <dbReference type="Proteomes" id="UP000014148"/>
    </source>
</evidence>
<dbReference type="eggNOG" id="COG0596">
    <property type="taxonomic scope" value="Bacteria"/>
</dbReference>
<reference evidence="1 3" key="1">
    <citation type="submission" date="2013-02" db="EMBL/GenBank/DDBJ databases">
        <title>The Genome Sequence of Enterococcus malodoratus ATCC_43197.</title>
        <authorList>
            <consortium name="The Broad Institute Genome Sequencing Platform"/>
            <consortium name="The Broad Institute Genome Sequencing Center for Infectious Disease"/>
            <person name="Earl A.M."/>
            <person name="Gilmore M.S."/>
            <person name="Lebreton F."/>
            <person name="Walker B."/>
            <person name="Young S.K."/>
            <person name="Zeng Q."/>
            <person name="Gargeya S."/>
            <person name="Fitzgerald M."/>
            <person name="Haas B."/>
            <person name="Abouelleil A."/>
            <person name="Alvarado L."/>
            <person name="Arachchi H.M."/>
            <person name="Berlin A.M."/>
            <person name="Chapman S.B."/>
            <person name="Dewar J."/>
            <person name="Goldberg J."/>
            <person name="Griggs A."/>
            <person name="Gujja S."/>
            <person name="Hansen M."/>
            <person name="Howarth C."/>
            <person name="Imamovic A."/>
            <person name="Larimer J."/>
            <person name="McCowan C."/>
            <person name="Murphy C."/>
            <person name="Neiman D."/>
            <person name="Pearson M."/>
            <person name="Priest M."/>
            <person name="Roberts A."/>
            <person name="Saif S."/>
            <person name="Shea T."/>
            <person name="Sisk P."/>
            <person name="Sykes S."/>
            <person name="Wortman J."/>
            <person name="Nusbaum C."/>
            <person name="Birren B."/>
        </authorList>
    </citation>
    <scope>NUCLEOTIDE SEQUENCE [LARGE SCALE GENOMIC DNA]</scope>
    <source>
        <strain evidence="1 3">ATCC 43197</strain>
    </source>
</reference>
<dbReference type="OrthoDB" id="1817159at2"/>
<accession>R2R3F9</accession>
<keyword evidence="4" id="KW-1185">Reference proteome</keyword>
<dbReference type="AlphaFoldDB" id="R2R3F9"/>
<dbReference type="RefSeq" id="WP_010741798.1">
    <property type="nucleotide sequence ID" value="NZ_KB946251.1"/>
</dbReference>
<gene>
    <name evidence="2" type="ORF">I585_02179</name>
    <name evidence="1" type="ORF">UAI_02998</name>
</gene>
<name>R2R3F9_9ENTE</name>
<evidence type="ECO:0000313" key="2">
    <source>
        <dbReference type="EMBL" id="EOT66658.1"/>
    </source>
</evidence>
<comment type="caution">
    <text evidence="1">The sequence shown here is derived from an EMBL/GenBank/DDBJ whole genome shotgun (WGS) entry which is preliminary data.</text>
</comment>
<evidence type="ECO:0000313" key="1">
    <source>
        <dbReference type="EMBL" id="EOH75196.1"/>
    </source>
</evidence>
<reference evidence="2 4" key="2">
    <citation type="submission" date="2013-03" db="EMBL/GenBank/DDBJ databases">
        <title>The Genome Sequence of Enterococcus malodoratus ATCC_43197 (PacBio/Illumina hybrid assembly).</title>
        <authorList>
            <consortium name="The Broad Institute Genomics Platform"/>
            <consortium name="The Broad Institute Genome Sequencing Center for Infectious Disease"/>
            <person name="Earl A."/>
            <person name="Russ C."/>
            <person name="Gilmore M."/>
            <person name="Surin D."/>
            <person name="Walker B."/>
            <person name="Young S."/>
            <person name="Zeng Q."/>
            <person name="Gargeya S."/>
            <person name="Fitzgerald M."/>
            <person name="Haas B."/>
            <person name="Abouelleil A."/>
            <person name="Allen A.W."/>
            <person name="Alvarado L."/>
            <person name="Arachchi H.M."/>
            <person name="Berlin A.M."/>
            <person name="Chapman S.B."/>
            <person name="Gainer-Dewar J."/>
            <person name="Goldberg J."/>
            <person name="Griggs A."/>
            <person name="Gujja S."/>
            <person name="Hansen M."/>
            <person name="Howarth C."/>
            <person name="Imamovic A."/>
            <person name="Ireland A."/>
            <person name="Larimer J."/>
            <person name="McCowan C."/>
            <person name="Murphy C."/>
            <person name="Pearson M."/>
            <person name="Poon T.W."/>
            <person name="Priest M."/>
            <person name="Roberts A."/>
            <person name="Saif S."/>
            <person name="Shea T."/>
            <person name="Sisk P."/>
            <person name="Sykes S."/>
            <person name="Wortman J."/>
            <person name="Nusbaum C."/>
            <person name="Birren B."/>
        </authorList>
    </citation>
    <scope>NUCLEOTIDE SEQUENCE [LARGE SCALE GENOMIC DNA]</scope>
    <source>
        <strain evidence="2 4">ATCC 43197</strain>
    </source>
</reference>
<evidence type="ECO:0000313" key="3">
    <source>
        <dbReference type="Proteomes" id="UP000013783"/>
    </source>
</evidence>
<dbReference type="EMBL" id="AJAK01000020">
    <property type="protein sequence ID" value="EOH75196.1"/>
    <property type="molecule type" value="Genomic_DNA"/>
</dbReference>
<dbReference type="EMBL" id="ASWA01000003">
    <property type="protein sequence ID" value="EOT66658.1"/>
    <property type="molecule type" value="Genomic_DNA"/>
</dbReference>
<dbReference type="InterPro" id="IPR029058">
    <property type="entry name" value="AB_hydrolase_fold"/>
</dbReference>
<dbReference type="PATRIC" id="fig|1158601.3.peg.2968"/>
<dbReference type="STRING" id="71451.RV07_GL001636"/>
<organism evidence="1 3">
    <name type="scientific">Enterococcus malodoratus ATCC 43197</name>
    <dbReference type="NCBI Taxonomy" id="1158601"/>
    <lineage>
        <taxon>Bacteria</taxon>
        <taxon>Bacillati</taxon>
        <taxon>Bacillota</taxon>
        <taxon>Bacilli</taxon>
        <taxon>Lactobacillales</taxon>
        <taxon>Enterococcaceae</taxon>
        <taxon>Enterococcus</taxon>
    </lineage>
</organism>
<evidence type="ECO:0008006" key="5">
    <source>
        <dbReference type="Google" id="ProtNLM"/>
    </source>
</evidence>
<dbReference type="SUPFAM" id="SSF53474">
    <property type="entry name" value="alpha/beta-Hydrolases"/>
    <property type="match status" value="1"/>
</dbReference>
<dbReference type="Proteomes" id="UP000014148">
    <property type="component" value="Unassembled WGS sequence"/>
</dbReference>
<dbReference type="Gene3D" id="3.40.50.1820">
    <property type="entry name" value="alpha/beta hydrolase"/>
    <property type="match status" value="1"/>
</dbReference>
<protein>
    <recommendedName>
        <fullName evidence="5">AB hydrolase-1 domain-containing protein</fullName>
    </recommendedName>
</protein>